<evidence type="ECO:0000256" key="8">
    <source>
        <dbReference type="ARBA" id="ARBA00022786"/>
    </source>
</evidence>
<feature type="coiled-coil region" evidence="15">
    <location>
        <begin position="654"/>
        <end position="772"/>
    </location>
</feature>
<evidence type="ECO:0000256" key="2">
    <source>
        <dbReference type="ARBA" id="ARBA00004123"/>
    </source>
</evidence>
<keyword evidence="7 13" id="KW-0863">Zinc-finger</keyword>
<dbReference type="SUPFAM" id="SSF57850">
    <property type="entry name" value="RING/U-box"/>
    <property type="match status" value="1"/>
</dbReference>
<keyword evidence="11 14" id="KW-0175">Coiled coil</keyword>
<dbReference type="AlphaFoldDB" id="A0AAP0WNE8"/>
<dbReference type="PROSITE" id="PS50089">
    <property type="entry name" value="ZF_RING_2"/>
    <property type="match status" value="1"/>
</dbReference>
<dbReference type="InterPro" id="IPR017907">
    <property type="entry name" value="Znf_RING_CS"/>
</dbReference>
<feature type="coiled-coil region" evidence="15">
    <location>
        <begin position="549"/>
        <end position="590"/>
    </location>
</feature>
<keyword evidence="12 14" id="KW-0539">Nucleus</keyword>
<organism evidence="18 19">
    <name type="scientific">Liquidambar formosana</name>
    <name type="common">Formosan gum</name>
    <dbReference type="NCBI Taxonomy" id="63359"/>
    <lineage>
        <taxon>Eukaryota</taxon>
        <taxon>Viridiplantae</taxon>
        <taxon>Streptophyta</taxon>
        <taxon>Embryophyta</taxon>
        <taxon>Tracheophyta</taxon>
        <taxon>Spermatophyta</taxon>
        <taxon>Magnoliopsida</taxon>
        <taxon>eudicotyledons</taxon>
        <taxon>Gunneridae</taxon>
        <taxon>Pentapetalae</taxon>
        <taxon>Saxifragales</taxon>
        <taxon>Altingiaceae</taxon>
        <taxon>Liquidambar</taxon>
    </lineage>
</organism>
<accession>A0AAP0WNE8</accession>
<dbReference type="PANTHER" id="PTHR23163:SF8">
    <property type="entry name" value="E3 UBIQUITIN-PROTEIN LIGASE BRE1-LIKE 2"/>
    <property type="match status" value="1"/>
</dbReference>
<evidence type="ECO:0000256" key="12">
    <source>
        <dbReference type="ARBA" id="ARBA00023242"/>
    </source>
</evidence>
<dbReference type="Proteomes" id="UP001415857">
    <property type="component" value="Unassembled WGS sequence"/>
</dbReference>
<dbReference type="GO" id="GO:0061630">
    <property type="term" value="F:ubiquitin protein ligase activity"/>
    <property type="evidence" value="ECO:0007669"/>
    <property type="project" value="UniProtKB-EC"/>
</dbReference>
<comment type="pathway">
    <text evidence="3 14">Protein modification; protein ubiquitination.</text>
</comment>
<evidence type="ECO:0000313" key="19">
    <source>
        <dbReference type="Proteomes" id="UP001415857"/>
    </source>
</evidence>
<keyword evidence="8 14" id="KW-0833">Ubl conjugation pathway</keyword>
<keyword evidence="10 14" id="KW-0156">Chromatin regulator</keyword>
<comment type="subcellular location">
    <subcellularLocation>
        <location evidence="2 14">Nucleus</location>
    </subcellularLocation>
</comment>
<evidence type="ECO:0000256" key="4">
    <source>
        <dbReference type="ARBA" id="ARBA00005555"/>
    </source>
</evidence>
<evidence type="ECO:0000259" key="17">
    <source>
        <dbReference type="PROSITE" id="PS50089"/>
    </source>
</evidence>
<keyword evidence="19" id="KW-1185">Reference proteome</keyword>
<evidence type="ECO:0000256" key="7">
    <source>
        <dbReference type="ARBA" id="ARBA00022771"/>
    </source>
</evidence>
<feature type="region of interest" description="Disordered" evidence="16">
    <location>
        <begin position="1"/>
        <end position="35"/>
    </location>
</feature>
<feature type="coiled-coil region" evidence="15">
    <location>
        <begin position="451"/>
        <end position="506"/>
    </location>
</feature>
<dbReference type="GO" id="GO:0016567">
    <property type="term" value="P:protein ubiquitination"/>
    <property type="evidence" value="ECO:0007669"/>
    <property type="project" value="UniProtKB-UniRule"/>
</dbReference>
<sequence length="846" mass="96535">MENTDSDEPEKKRPHLNSVSSPMARNSSTSPPSNKTVDAAVLQYQNQKLVQQLDVQKHELHDLEAKIKELKDKQIAYDDILITVNQLWNQLVDDLMLLGVRGGGQNALQPLDRLDHSRGSIPSCPAEDMFLCRLLEVDSVKRSCDDSTAKCIEEALAFRHSSTRELMNFLEDSIEAQRAKSVNIAQALCGKLSAEDAIIQLCKIDDLLKEEATNLHEVIDVLHLKHKEYADGIQTYFNSHSVDQSEIKRLAGELEESMAELEESRRKLINLKMQKDVASGVHTQILAADRLSELQEAQDDNLILSKQVQDLQNEFKDDKHVLSSRPYTLLNDQLQHWNAEAERYKALADSLQADRSNVMRREKELNVKAESADAARNSIDNVECRFEELELQLQKCIIEKNDLEIKMEEAVQDSGRKDIKAEFRVMASALSKEMGMMEAQLNRWKETAHEALSLREEVQSLKALLSTKTNEQKSLADKCAEQMVEIKSLKALIEKLQKEKMELQIFLDMHGQESYDNRCDGNKESERRAHAQAEVLKNALDEHSLELRVKAATEAEAACQQRLSAAEAEIADLRAKLDASERDVLELTEAIRIKDGEAEAYISEIETIGQAYEDMQTQNQHLLQQVTERDDYNIKLVSESVKTKQAQSFLLSEKQALAKQLQQLSTSLESVKMRIARSEEQMKVCLTEAVKFTEEDRHLALNLETAKWELTDAEKELKWLKSAVSSSEKEHEQIQRKKDEIQMELDTERSEKKKLEEELMEMNRKVAEMTSESGEAAIQRLQDEIKDCKSILKCGVCFDRPKEVVIVKCYHLFCNPCIQRNLEIRHRKCPGCGTAFGQNDVRFVKI</sequence>
<dbReference type="SMART" id="SM00184">
    <property type="entry name" value="RING"/>
    <property type="match status" value="1"/>
</dbReference>
<evidence type="ECO:0000256" key="6">
    <source>
        <dbReference type="ARBA" id="ARBA00022723"/>
    </source>
</evidence>
<feature type="domain" description="RING-type" evidence="17">
    <location>
        <begin position="794"/>
        <end position="832"/>
    </location>
</feature>
<dbReference type="GO" id="GO:0005634">
    <property type="term" value="C:nucleus"/>
    <property type="evidence" value="ECO:0007669"/>
    <property type="project" value="UniProtKB-SubCell"/>
</dbReference>
<evidence type="ECO:0000256" key="11">
    <source>
        <dbReference type="ARBA" id="ARBA00023054"/>
    </source>
</evidence>
<keyword evidence="6 14" id="KW-0479">Metal-binding</keyword>
<evidence type="ECO:0000256" key="10">
    <source>
        <dbReference type="ARBA" id="ARBA00022853"/>
    </source>
</evidence>
<dbReference type="PROSITE" id="PS00518">
    <property type="entry name" value="ZF_RING_1"/>
    <property type="match status" value="1"/>
</dbReference>
<evidence type="ECO:0000256" key="9">
    <source>
        <dbReference type="ARBA" id="ARBA00022833"/>
    </source>
</evidence>
<evidence type="ECO:0000256" key="13">
    <source>
        <dbReference type="PROSITE-ProRule" id="PRU00175"/>
    </source>
</evidence>
<dbReference type="GO" id="GO:0006325">
    <property type="term" value="P:chromatin organization"/>
    <property type="evidence" value="ECO:0007669"/>
    <property type="project" value="UniProtKB-KW"/>
</dbReference>
<dbReference type="Gene3D" id="3.30.40.10">
    <property type="entry name" value="Zinc/RING finger domain, C3HC4 (zinc finger)"/>
    <property type="match status" value="1"/>
</dbReference>
<dbReference type="CDD" id="cd16499">
    <property type="entry name" value="RING-HC_Bre1-like"/>
    <property type="match status" value="1"/>
</dbReference>
<feature type="coiled-coil region" evidence="15">
    <location>
        <begin position="244"/>
        <end position="413"/>
    </location>
</feature>
<comment type="caution">
    <text evidence="18">The sequence shown here is derived from an EMBL/GenBank/DDBJ whole genome shotgun (WGS) entry which is preliminary data.</text>
</comment>
<evidence type="ECO:0000256" key="1">
    <source>
        <dbReference type="ARBA" id="ARBA00000900"/>
    </source>
</evidence>
<evidence type="ECO:0000256" key="14">
    <source>
        <dbReference type="RuleBase" id="RU365038"/>
    </source>
</evidence>
<dbReference type="InterPro" id="IPR013956">
    <property type="entry name" value="E3_ubiquit_lig_Bre1"/>
</dbReference>
<feature type="coiled-coil region" evidence="15">
    <location>
        <begin position="46"/>
        <end position="73"/>
    </location>
</feature>
<gene>
    <name evidence="18" type="ORF">L1049_018663</name>
</gene>
<dbReference type="GO" id="GO:0008270">
    <property type="term" value="F:zinc ion binding"/>
    <property type="evidence" value="ECO:0007669"/>
    <property type="project" value="UniProtKB-KW"/>
</dbReference>
<evidence type="ECO:0000256" key="15">
    <source>
        <dbReference type="SAM" id="Coils"/>
    </source>
</evidence>
<evidence type="ECO:0000256" key="16">
    <source>
        <dbReference type="SAM" id="MobiDB-lite"/>
    </source>
</evidence>
<name>A0AAP0WNE8_LIQFO</name>
<dbReference type="InterPro" id="IPR013083">
    <property type="entry name" value="Znf_RING/FYVE/PHD"/>
</dbReference>
<dbReference type="EMBL" id="JBBPBK010000012">
    <property type="protein sequence ID" value="KAK9273851.1"/>
    <property type="molecule type" value="Genomic_DNA"/>
</dbReference>
<evidence type="ECO:0000313" key="18">
    <source>
        <dbReference type="EMBL" id="KAK9273851.1"/>
    </source>
</evidence>
<evidence type="ECO:0000256" key="3">
    <source>
        <dbReference type="ARBA" id="ARBA00004906"/>
    </source>
</evidence>
<dbReference type="GO" id="GO:0033503">
    <property type="term" value="C:HULC complex"/>
    <property type="evidence" value="ECO:0007669"/>
    <property type="project" value="TreeGrafter"/>
</dbReference>
<dbReference type="PANTHER" id="PTHR23163">
    <property type="entry name" value="RING FINGER PROTEIN-RELATED"/>
    <property type="match status" value="1"/>
</dbReference>
<keyword evidence="5 14" id="KW-0808">Transferase</keyword>
<dbReference type="Pfam" id="PF00097">
    <property type="entry name" value="zf-C3HC4"/>
    <property type="match status" value="1"/>
</dbReference>
<comment type="similarity">
    <text evidence="4 14">Belongs to the BRE1 family.</text>
</comment>
<comment type="catalytic activity">
    <reaction evidence="1 14">
        <text>S-ubiquitinyl-[E2 ubiquitin-conjugating enzyme]-L-cysteine + [acceptor protein]-L-lysine = [E2 ubiquitin-conjugating enzyme]-L-cysteine + N(6)-ubiquitinyl-[acceptor protein]-L-lysine.</text>
        <dbReference type="EC" id="2.3.2.27"/>
    </reaction>
</comment>
<dbReference type="EC" id="2.3.2.27" evidence="14"/>
<reference evidence="18 19" key="1">
    <citation type="journal article" date="2024" name="Plant J.">
        <title>Genome sequences and population genomics reveal climatic adaptation and genomic divergence between two closely related sweetgum species.</title>
        <authorList>
            <person name="Xu W.Q."/>
            <person name="Ren C.Q."/>
            <person name="Zhang X.Y."/>
            <person name="Comes H.P."/>
            <person name="Liu X.H."/>
            <person name="Li Y.G."/>
            <person name="Kettle C.J."/>
            <person name="Jalonen R."/>
            <person name="Gaisberger H."/>
            <person name="Ma Y.Z."/>
            <person name="Qiu Y.X."/>
        </authorList>
    </citation>
    <scope>NUCLEOTIDE SEQUENCE [LARGE SCALE GENOMIC DNA]</scope>
    <source>
        <strain evidence="18">Hangzhou</strain>
    </source>
</reference>
<evidence type="ECO:0000256" key="5">
    <source>
        <dbReference type="ARBA" id="ARBA00022679"/>
    </source>
</evidence>
<dbReference type="InterPro" id="IPR018957">
    <property type="entry name" value="Znf_C3HC4_RING-type"/>
</dbReference>
<feature type="compositionally biased region" description="Polar residues" evidence="16">
    <location>
        <begin position="17"/>
        <end position="35"/>
    </location>
</feature>
<protein>
    <recommendedName>
        <fullName evidence="14">E3 ubiquitin protein ligase</fullName>
        <ecNumber evidence="14">2.3.2.27</ecNumber>
    </recommendedName>
</protein>
<dbReference type="InterPro" id="IPR001841">
    <property type="entry name" value="Znf_RING"/>
</dbReference>
<proteinExistence type="inferred from homology"/>
<keyword evidence="9 14" id="KW-0862">Zinc</keyword>